<evidence type="ECO:0000256" key="5">
    <source>
        <dbReference type="ARBA" id="ARBA00022842"/>
    </source>
</evidence>
<accession>A0A6P1D4F2</accession>
<evidence type="ECO:0000256" key="2">
    <source>
        <dbReference type="ARBA" id="ARBA00001946"/>
    </source>
</evidence>
<protein>
    <submittedName>
        <fullName evidence="8">CoA pyrophosphatase</fullName>
    </submittedName>
</protein>
<evidence type="ECO:0000313" key="8">
    <source>
        <dbReference type="EMBL" id="NEW44331.1"/>
    </source>
</evidence>
<evidence type="ECO:0000259" key="7">
    <source>
        <dbReference type="PROSITE" id="PS51462"/>
    </source>
</evidence>
<dbReference type="EMBL" id="JAAGUZ010000015">
    <property type="protein sequence ID" value="NEW44331.1"/>
    <property type="molecule type" value="Genomic_DNA"/>
</dbReference>
<dbReference type="PANTHER" id="PTHR12992">
    <property type="entry name" value="NUDIX HYDROLASE"/>
    <property type="match status" value="1"/>
</dbReference>
<dbReference type="InterPro" id="IPR020084">
    <property type="entry name" value="NUDIX_hydrolase_CS"/>
</dbReference>
<dbReference type="CDD" id="cd03426">
    <property type="entry name" value="NUDIX_CoAse_Nudt7"/>
    <property type="match status" value="1"/>
</dbReference>
<dbReference type="InterPro" id="IPR045121">
    <property type="entry name" value="CoAse"/>
</dbReference>
<comment type="caution">
    <text evidence="8">The sequence shown here is derived from an EMBL/GenBank/DDBJ whole genome shotgun (WGS) entry which is preliminary data.</text>
</comment>
<dbReference type="GO" id="GO:0046872">
    <property type="term" value="F:metal ion binding"/>
    <property type="evidence" value="ECO:0007669"/>
    <property type="project" value="UniProtKB-KW"/>
</dbReference>
<dbReference type="AlphaFoldDB" id="A0A6P1D4F2"/>
<dbReference type="PANTHER" id="PTHR12992:SF11">
    <property type="entry name" value="MITOCHONDRIAL COENZYME A DIPHOSPHATASE NUDT8"/>
    <property type="match status" value="1"/>
</dbReference>
<comment type="cofactor">
    <cofactor evidence="1">
        <name>Mn(2+)</name>
        <dbReference type="ChEBI" id="CHEBI:29035"/>
    </cofactor>
</comment>
<sequence>MSEGGAKQWAGLSDDDTRTALADALSLFPRRTVAPDDHKPAAVAIAVVTSPAGPAIWLTERAPTLRAHAGQLALPGGRLDAGEDAVAAALRELHEELGVELQRSDVLGQLDDYPTRSGYIMTPVVVWVGDDPGVIPNPDEVAIVHRISFTELDVAPEFGRIAGSDRPLIRLPLLGGHLHAPTAAIMYQFREVALHRRNTRVDHMEQPRFAWE</sequence>
<dbReference type="PROSITE" id="PS51462">
    <property type="entry name" value="NUDIX"/>
    <property type="match status" value="1"/>
</dbReference>
<evidence type="ECO:0000256" key="6">
    <source>
        <dbReference type="ARBA" id="ARBA00023211"/>
    </source>
</evidence>
<gene>
    <name evidence="8" type="ORF">GV789_07655</name>
</gene>
<keyword evidence="3" id="KW-0479">Metal-binding</keyword>
<proteinExistence type="predicted"/>
<dbReference type="PROSITE" id="PS00893">
    <property type="entry name" value="NUDIX_BOX"/>
    <property type="match status" value="1"/>
</dbReference>
<dbReference type="Proteomes" id="UP000468928">
    <property type="component" value="Unassembled WGS sequence"/>
</dbReference>
<dbReference type="Gene3D" id="3.90.79.10">
    <property type="entry name" value="Nucleoside Triphosphate Pyrophosphohydrolase"/>
    <property type="match status" value="1"/>
</dbReference>
<evidence type="ECO:0000256" key="3">
    <source>
        <dbReference type="ARBA" id="ARBA00022723"/>
    </source>
</evidence>
<dbReference type="GO" id="GO:0010945">
    <property type="term" value="F:coenzyme A diphosphatase activity"/>
    <property type="evidence" value="ECO:0007669"/>
    <property type="project" value="InterPro"/>
</dbReference>
<name>A0A6P1D4F2_9NOCA</name>
<reference evidence="8 9" key="1">
    <citation type="submission" date="2020-01" db="EMBL/GenBank/DDBJ databases">
        <title>Genetics and antimicrobial susceptibilities of Nocardia species isolated from the soil; a comparison with species isolated from humans.</title>
        <authorList>
            <person name="Carrasco G."/>
            <person name="Monzon S."/>
            <person name="Sansegundo M."/>
            <person name="Garcia E."/>
            <person name="Garrido N."/>
            <person name="Medina M.J."/>
            <person name="Villalon P."/>
            <person name="Ramirez-Arocha A.C."/>
            <person name="Jimenez P."/>
            <person name="Cuesta I."/>
            <person name="Valdezate S."/>
        </authorList>
    </citation>
    <scope>NUCLEOTIDE SEQUENCE [LARGE SCALE GENOMIC DNA]</scope>
    <source>
        <strain evidence="8 9">CNM20110639</strain>
    </source>
</reference>
<dbReference type="SUPFAM" id="SSF55811">
    <property type="entry name" value="Nudix"/>
    <property type="match status" value="1"/>
</dbReference>
<comment type="cofactor">
    <cofactor evidence="2">
        <name>Mg(2+)</name>
        <dbReference type="ChEBI" id="CHEBI:18420"/>
    </cofactor>
</comment>
<dbReference type="InterPro" id="IPR015797">
    <property type="entry name" value="NUDIX_hydrolase-like_dom_sf"/>
</dbReference>
<evidence type="ECO:0000313" key="9">
    <source>
        <dbReference type="Proteomes" id="UP000468928"/>
    </source>
</evidence>
<keyword evidence="4" id="KW-0378">Hydrolase</keyword>
<evidence type="ECO:0000256" key="4">
    <source>
        <dbReference type="ARBA" id="ARBA00022801"/>
    </source>
</evidence>
<organism evidence="8 9">
    <name type="scientific">Nocardia cyriacigeorgica</name>
    <dbReference type="NCBI Taxonomy" id="135487"/>
    <lineage>
        <taxon>Bacteria</taxon>
        <taxon>Bacillati</taxon>
        <taxon>Actinomycetota</taxon>
        <taxon>Actinomycetes</taxon>
        <taxon>Mycobacteriales</taxon>
        <taxon>Nocardiaceae</taxon>
        <taxon>Nocardia</taxon>
    </lineage>
</organism>
<dbReference type="InterPro" id="IPR000086">
    <property type="entry name" value="NUDIX_hydrolase_dom"/>
</dbReference>
<dbReference type="Pfam" id="PF00293">
    <property type="entry name" value="NUDIX"/>
    <property type="match status" value="1"/>
</dbReference>
<keyword evidence="5" id="KW-0460">Magnesium</keyword>
<feature type="domain" description="Nudix hydrolase" evidence="7">
    <location>
        <begin position="38"/>
        <end position="173"/>
    </location>
</feature>
<dbReference type="RefSeq" id="WP_163826416.1">
    <property type="nucleotide sequence ID" value="NZ_JAAGUY010000025.1"/>
</dbReference>
<evidence type="ECO:0000256" key="1">
    <source>
        <dbReference type="ARBA" id="ARBA00001936"/>
    </source>
</evidence>
<keyword evidence="6" id="KW-0464">Manganese</keyword>